<dbReference type="AlphaFoldDB" id="A0A4P6XJJ8"/>
<reference evidence="11" key="1">
    <citation type="submission" date="2019-03" db="EMBL/GenBank/DDBJ databases">
        <title>Snf2 controls pulcherriminic acid biosynthesis and connects pigmentation and antifungal activity of the yeast Metschnikowia pulcherrima.</title>
        <authorList>
            <person name="Gore-Lloyd D."/>
            <person name="Sumann I."/>
            <person name="Brachmann A.O."/>
            <person name="Schneeberger K."/>
            <person name="Ortiz-Merino R.A."/>
            <person name="Moreno-Beltran M."/>
            <person name="Schlaefli M."/>
            <person name="Kirner P."/>
            <person name="Santos Kron A."/>
            <person name="Wolfe K.H."/>
            <person name="Piel J."/>
            <person name="Ahrens C.H."/>
            <person name="Henk D."/>
            <person name="Freimoser F.M."/>
        </authorList>
    </citation>
    <scope>NUCLEOTIDE SEQUENCE [LARGE SCALE GENOMIC DNA]</scope>
    <source>
        <strain evidence="11">APC 1.2</strain>
    </source>
</reference>
<protein>
    <recommendedName>
        <fullName evidence="9">Zn(2)-C6 fungal-type domain-containing protein</fullName>
    </recommendedName>
</protein>
<keyword evidence="4" id="KW-0805">Transcription regulation</keyword>
<keyword evidence="5" id="KW-0238">DNA-binding</keyword>
<dbReference type="GO" id="GO:0000981">
    <property type="term" value="F:DNA-binding transcription factor activity, RNA polymerase II-specific"/>
    <property type="evidence" value="ECO:0007669"/>
    <property type="project" value="InterPro"/>
</dbReference>
<proteinExistence type="predicted"/>
<keyword evidence="2" id="KW-0479">Metal-binding</keyword>
<feature type="region of interest" description="Disordered" evidence="8">
    <location>
        <begin position="1"/>
        <end position="32"/>
    </location>
</feature>
<keyword evidence="6" id="KW-0804">Transcription</keyword>
<evidence type="ECO:0000256" key="7">
    <source>
        <dbReference type="ARBA" id="ARBA00023242"/>
    </source>
</evidence>
<keyword evidence="11" id="KW-1185">Reference proteome</keyword>
<accession>A0A4P6XJJ8</accession>
<evidence type="ECO:0000259" key="9">
    <source>
        <dbReference type="PROSITE" id="PS00463"/>
    </source>
</evidence>
<dbReference type="InterPro" id="IPR051089">
    <property type="entry name" value="prtT"/>
</dbReference>
<evidence type="ECO:0000256" key="3">
    <source>
        <dbReference type="ARBA" id="ARBA00022833"/>
    </source>
</evidence>
<feature type="compositionally biased region" description="Basic and acidic residues" evidence="8">
    <location>
        <begin position="1"/>
        <end position="17"/>
    </location>
</feature>
<evidence type="ECO:0000256" key="6">
    <source>
        <dbReference type="ARBA" id="ARBA00023163"/>
    </source>
</evidence>
<evidence type="ECO:0000313" key="11">
    <source>
        <dbReference type="Proteomes" id="UP000292447"/>
    </source>
</evidence>
<feature type="domain" description="Zn(2)-C6 fungal-type" evidence="9">
    <location>
        <begin position="41"/>
        <end position="72"/>
    </location>
</feature>
<dbReference type="Gene3D" id="4.10.240.10">
    <property type="entry name" value="Zn(2)-C6 fungal-type DNA-binding domain"/>
    <property type="match status" value="1"/>
</dbReference>
<keyword evidence="7" id="KW-0539">Nucleus</keyword>
<gene>
    <name evidence="10" type="ORF">METSCH_A04490</name>
</gene>
<evidence type="ECO:0000313" key="10">
    <source>
        <dbReference type="EMBL" id="QBM85821.1"/>
    </source>
</evidence>
<organism evidence="10 11">
    <name type="scientific">Metschnikowia aff. pulcherrima</name>
    <dbReference type="NCBI Taxonomy" id="2163413"/>
    <lineage>
        <taxon>Eukaryota</taxon>
        <taxon>Fungi</taxon>
        <taxon>Dikarya</taxon>
        <taxon>Ascomycota</taxon>
        <taxon>Saccharomycotina</taxon>
        <taxon>Pichiomycetes</taxon>
        <taxon>Metschnikowiaceae</taxon>
        <taxon>Metschnikowia</taxon>
    </lineage>
</organism>
<dbReference type="GO" id="GO:0000976">
    <property type="term" value="F:transcription cis-regulatory region binding"/>
    <property type="evidence" value="ECO:0007669"/>
    <property type="project" value="TreeGrafter"/>
</dbReference>
<dbReference type="SUPFAM" id="SSF57701">
    <property type="entry name" value="Zn2/Cys6 DNA-binding domain"/>
    <property type="match status" value="1"/>
</dbReference>
<dbReference type="InterPro" id="IPR036864">
    <property type="entry name" value="Zn2-C6_fun-type_DNA-bd_sf"/>
</dbReference>
<dbReference type="PANTHER" id="PTHR31845:SF34">
    <property type="entry name" value="TRANSCRIPTIONAL ACTIVATOR OF PROTEASES PRTT"/>
    <property type="match status" value="1"/>
</dbReference>
<dbReference type="EMBL" id="CP034456">
    <property type="protein sequence ID" value="QBM85821.1"/>
    <property type="molecule type" value="Genomic_DNA"/>
</dbReference>
<dbReference type="Proteomes" id="UP000292447">
    <property type="component" value="Chromosome I"/>
</dbReference>
<keyword evidence="3" id="KW-0862">Zinc</keyword>
<name>A0A4P6XJJ8_9ASCO</name>
<comment type="subcellular location">
    <subcellularLocation>
        <location evidence="1">Nucleus</location>
    </subcellularLocation>
</comment>
<evidence type="ECO:0000256" key="4">
    <source>
        <dbReference type="ARBA" id="ARBA00023015"/>
    </source>
</evidence>
<evidence type="ECO:0000256" key="8">
    <source>
        <dbReference type="SAM" id="MobiDB-lite"/>
    </source>
</evidence>
<dbReference type="GO" id="GO:0008270">
    <property type="term" value="F:zinc ion binding"/>
    <property type="evidence" value="ECO:0007669"/>
    <property type="project" value="InterPro"/>
</dbReference>
<dbReference type="PANTHER" id="PTHR31845">
    <property type="entry name" value="FINGER DOMAIN PROTEIN, PUTATIVE-RELATED"/>
    <property type="match status" value="1"/>
</dbReference>
<evidence type="ECO:0000256" key="5">
    <source>
        <dbReference type="ARBA" id="ARBA00023125"/>
    </source>
</evidence>
<dbReference type="PROSITE" id="PS00463">
    <property type="entry name" value="ZN2_CY6_FUNGAL_1"/>
    <property type="match status" value="1"/>
</dbReference>
<evidence type="ECO:0000256" key="1">
    <source>
        <dbReference type="ARBA" id="ARBA00004123"/>
    </source>
</evidence>
<dbReference type="STRING" id="2163413.A0A4P6XJJ8"/>
<dbReference type="CDD" id="cd00067">
    <property type="entry name" value="GAL4"/>
    <property type="match status" value="1"/>
</dbReference>
<dbReference type="InterPro" id="IPR001138">
    <property type="entry name" value="Zn2Cys6_DnaBD"/>
</dbReference>
<dbReference type="GO" id="GO:0005634">
    <property type="term" value="C:nucleus"/>
    <property type="evidence" value="ECO:0007669"/>
    <property type="project" value="UniProtKB-SubCell"/>
</dbReference>
<evidence type="ECO:0000256" key="2">
    <source>
        <dbReference type="ARBA" id="ARBA00022723"/>
    </source>
</evidence>
<sequence length="774" mass="86955">MTERESEAIFGSEKRPVGGETPQPPPKRRSSLATHHRALKACEGCRKAKTKCFKSSSVAVRCVRCTSSSLVCLLETEYKLYHPDVTLVDGIPEHLLDAPVENASFPLHFIPKPDQISQGRAQEIQMNEKLNLIYRGVSEILLMMTSLQNGTGHAPMVNNDVKLLLDAANSMKKTSAPFTPSELVDNLPLDPLSVFPNGVSRFGFPSSNNSHFPSLDNATHDKPRPEIHDSIQEFHTEPAVFASSSQSFKVSPLKMIANSMANVPHPIANLLNLSTVDNAHSGPSRMTQYDIITCGILSENEAIALMDDFRSNYGRWVSFPILISTKVLVSQIRRKSSLLLSTCCSLSLRYLLNGQPSPGDIDNHRRKKDTYKAVLKHLVEDLNKSLLKYAAYQNSRSIGEDVEFLQSMVILSIYSLSLSSIVSNTVDPESLLDVDSELKDLNLDPWYLSGLGLSTFISKSTFGNLFEASDGTSKMSPPYIAMYDELTTEHSQLLTLLRIYNHLILIHLVSCVLSGRMCMVDEIRLNHCTSTLSLPSATNFDGRMVSEIGILLITYNYLQINSNLDLGKGPAQFDANLHSVTADIKAWHDQWGYLFEQPALQFGEFCYNFCHLQIVYNYVYYKAQLDSSDKFAPKLNANDLCYKNNLQLLLGYAREEDLSKILLRSYNLTHFVTKVDNDSYFAYLSDQIHFFFFYGAMSLVIVLKYMQDHNQLLLLKATLTEHPKEANLKSVLAVVSMLTDKFERVAQNNPNDIITKYKDGIRDCVRELFPDAQK</sequence>